<sequence>MYSVRRRAVSSFVATLAPSWTSRYCSERSVSASTARRTRSIGVFHRGVGSSGRRVGSRIARAFTTMSALPPLPWRSVAVPRPHHADNASQKEQVLVEAFLDYNCPYSKRMFDVWTKSVIPRYADDGRVQFAFCNVPQPWHAQSCYMHEAALAARRIGGDEAFWRASQVLFDRQDDLVDERVYELSRRAVYEKLAEMLQSAGVVKDARQLMEWLQTGSGNDGNRIGQDLKFSCRYHRMRGVHVTPTVVINGIVDAAASSSWTGEQWIERVDGLLQAGDGMK</sequence>
<dbReference type="EMBL" id="JANCYW010000016">
    <property type="protein sequence ID" value="KAK4538251.1"/>
    <property type="molecule type" value="Genomic_DNA"/>
</dbReference>
<dbReference type="SUPFAM" id="SSF52833">
    <property type="entry name" value="Thioredoxin-like"/>
    <property type="match status" value="1"/>
</dbReference>
<dbReference type="PANTHER" id="PTHR33875">
    <property type="entry name" value="OS09G0542200 PROTEIN"/>
    <property type="match status" value="1"/>
</dbReference>
<protein>
    <recommendedName>
        <fullName evidence="1">Thioredoxin-like fold domain-containing protein</fullName>
    </recommendedName>
</protein>
<evidence type="ECO:0000313" key="3">
    <source>
        <dbReference type="Proteomes" id="UP001301350"/>
    </source>
</evidence>
<comment type="caution">
    <text evidence="2">The sequence shown here is derived from an EMBL/GenBank/DDBJ whole genome shotgun (WGS) entry which is preliminary data.</text>
</comment>
<dbReference type="InterPro" id="IPR036249">
    <property type="entry name" value="Thioredoxin-like_sf"/>
</dbReference>
<organism evidence="2 3">
    <name type="scientific">Cyanidium caldarium</name>
    <name type="common">Red alga</name>
    <dbReference type="NCBI Taxonomy" id="2771"/>
    <lineage>
        <taxon>Eukaryota</taxon>
        <taxon>Rhodophyta</taxon>
        <taxon>Bangiophyceae</taxon>
        <taxon>Cyanidiales</taxon>
        <taxon>Cyanidiaceae</taxon>
        <taxon>Cyanidium</taxon>
    </lineage>
</organism>
<reference evidence="2 3" key="1">
    <citation type="submission" date="2022-07" db="EMBL/GenBank/DDBJ databases">
        <title>Genome-wide signatures of adaptation to extreme environments.</title>
        <authorList>
            <person name="Cho C.H."/>
            <person name="Yoon H.S."/>
        </authorList>
    </citation>
    <scope>NUCLEOTIDE SEQUENCE [LARGE SCALE GENOMIC DNA]</scope>
    <source>
        <strain evidence="2 3">DBV 063 E5</strain>
    </source>
</reference>
<feature type="domain" description="Thioredoxin-like fold" evidence="1">
    <location>
        <begin position="93"/>
        <end position="257"/>
    </location>
</feature>
<dbReference type="Pfam" id="PF13462">
    <property type="entry name" value="Thioredoxin_4"/>
    <property type="match status" value="1"/>
</dbReference>
<name>A0AAV9J1K5_CYACA</name>
<proteinExistence type="predicted"/>
<dbReference type="AlphaFoldDB" id="A0AAV9J1K5"/>
<evidence type="ECO:0000313" key="2">
    <source>
        <dbReference type="EMBL" id="KAK4538251.1"/>
    </source>
</evidence>
<dbReference type="Gene3D" id="3.40.30.10">
    <property type="entry name" value="Glutaredoxin"/>
    <property type="match status" value="1"/>
</dbReference>
<gene>
    <name evidence="2" type="ORF">CDCA_CDCA16G4276</name>
</gene>
<dbReference type="Proteomes" id="UP001301350">
    <property type="component" value="Unassembled WGS sequence"/>
</dbReference>
<dbReference type="PANTHER" id="PTHR33875:SF2">
    <property type="entry name" value="ACR183CP"/>
    <property type="match status" value="1"/>
</dbReference>
<dbReference type="InterPro" id="IPR012336">
    <property type="entry name" value="Thioredoxin-like_fold"/>
</dbReference>
<evidence type="ECO:0000259" key="1">
    <source>
        <dbReference type="Pfam" id="PF13462"/>
    </source>
</evidence>
<accession>A0AAV9J1K5</accession>
<keyword evidence="3" id="KW-1185">Reference proteome</keyword>